<dbReference type="RefSeq" id="XP_060450262.1">
    <property type="nucleotide sequence ID" value="XM_060589438.1"/>
</dbReference>
<dbReference type="GeneID" id="85474300"/>
<dbReference type="EMBL" id="JAHMHQ010000002">
    <property type="protein sequence ID" value="KAK1654218.1"/>
    <property type="molecule type" value="Genomic_DNA"/>
</dbReference>
<name>A0AAJ0A1G4_9PEZI</name>
<keyword evidence="2" id="KW-1185">Reference proteome</keyword>
<organism evidence="1 2">
    <name type="scientific">Colletotrichum phormii</name>
    <dbReference type="NCBI Taxonomy" id="359342"/>
    <lineage>
        <taxon>Eukaryota</taxon>
        <taxon>Fungi</taxon>
        <taxon>Dikarya</taxon>
        <taxon>Ascomycota</taxon>
        <taxon>Pezizomycotina</taxon>
        <taxon>Sordariomycetes</taxon>
        <taxon>Hypocreomycetidae</taxon>
        <taxon>Glomerellales</taxon>
        <taxon>Glomerellaceae</taxon>
        <taxon>Colletotrichum</taxon>
        <taxon>Colletotrichum acutatum species complex</taxon>
    </lineage>
</organism>
<reference evidence="1" key="1">
    <citation type="submission" date="2021-06" db="EMBL/GenBank/DDBJ databases">
        <title>Comparative genomics, transcriptomics and evolutionary studies reveal genomic signatures of adaptation to plant cell wall in hemibiotrophic fungi.</title>
        <authorList>
            <consortium name="DOE Joint Genome Institute"/>
            <person name="Baroncelli R."/>
            <person name="Diaz J.F."/>
            <person name="Benocci T."/>
            <person name="Peng M."/>
            <person name="Battaglia E."/>
            <person name="Haridas S."/>
            <person name="Andreopoulos W."/>
            <person name="Labutti K."/>
            <person name="Pangilinan J."/>
            <person name="Floch G.L."/>
            <person name="Makela M.R."/>
            <person name="Henrissat B."/>
            <person name="Grigoriev I.V."/>
            <person name="Crouch J.A."/>
            <person name="De Vries R.P."/>
            <person name="Sukno S.A."/>
            <person name="Thon M.R."/>
        </authorList>
    </citation>
    <scope>NUCLEOTIDE SEQUENCE</scope>
    <source>
        <strain evidence="1">CBS 102054</strain>
    </source>
</reference>
<evidence type="ECO:0000313" key="1">
    <source>
        <dbReference type="EMBL" id="KAK1654218.1"/>
    </source>
</evidence>
<sequence>MWDCGTDFQIRIMASRDPKVWYDGRQKTARWVSRAGPGPRMEATGTTRLQGRQKCPQIDFKHFEVNFGIGSSVTRCTAWTSILRQAFCFSQLGSKFLHRRLAWHRISHNGTRLDIADTTLGRDVACYERVFSLISGLGAGPAKRPSRFMRNQSNIDESRTDTIDDALGCRC</sequence>
<accession>A0AAJ0A1G4</accession>
<evidence type="ECO:0000313" key="2">
    <source>
        <dbReference type="Proteomes" id="UP001243989"/>
    </source>
</evidence>
<proteinExistence type="predicted"/>
<protein>
    <submittedName>
        <fullName evidence="1">Uncharacterized protein</fullName>
    </submittedName>
</protein>
<dbReference type="Proteomes" id="UP001243989">
    <property type="component" value="Unassembled WGS sequence"/>
</dbReference>
<dbReference type="AlphaFoldDB" id="A0AAJ0A1G4"/>
<comment type="caution">
    <text evidence="1">The sequence shown here is derived from an EMBL/GenBank/DDBJ whole genome shotgun (WGS) entry which is preliminary data.</text>
</comment>
<gene>
    <name evidence="1" type="ORF">BDP81DRAFT_415226</name>
</gene>